<dbReference type="SUPFAM" id="SSF51735">
    <property type="entry name" value="NAD(P)-binding Rossmann-fold domains"/>
    <property type="match status" value="1"/>
</dbReference>
<dbReference type="Pfam" id="PF01073">
    <property type="entry name" value="3Beta_HSD"/>
    <property type="match status" value="1"/>
</dbReference>
<gene>
    <name evidence="7" type="primary">LOC117678096</name>
</gene>
<reference evidence="7" key="1">
    <citation type="submission" date="2025-08" db="UniProtKB">
        <authorList>
            <consortium name="RefSeq"/>
        </authorList>
    </citation>
    <scope>IDENTIFICATION</scope>
    <source>
        <tissue evidence="7">Blood</tissue>
    </source>
</reference>
<dbReference type="InterPro" id="IPR050177">
    <property type="entry name" value="Lipid_A_modif_metabolic_enz"/>
</dbReference>
<dbReference type="InterPro" id="IPR002225">
    <property type="entry name" value="3Beta_OHSteriod_DH/Estase"/>
</dbReference>
<dbReference type="GO" id="GO:0016616">
    <property type="term" value="F:oxidoreductase activity, acting on the CH-OH group of donors, NAD or NADP as acceptor"/>
    <property type="evidence" value="ECO:0007669"/>
    <property type="project" value="InterPro"/>
</dbReference>
<dbReference type="OrthoDB" id="2735536at2759"/>
<feature type="domain" description="3-beta hydroxysteroid dehydrogenase/isomerase" evidence="5">
    <location>
        <begin position="41"/>
        <end position="305"/>
    </location>
</feature>
<evidence type="ECO:0000256" key="1">
    <source>
        <dbReference type="ARBA" id="ARBA00009219"/>
    </source>
</evidence>
<protein>
    <submittedName>
        <fullName evidence="7">Short-chain dehydrogenase/reductase family 42E member 2</fullName>
    </submittedName>
</protein>
<feature type="region of interest" description="Disordered" evidence="4">
    <location>
        <begin position="1"/>
        <end position="24"/>
    </location>
</feature>
<organism evidence="6 7">
    <name type="scientific">Pantherophis guttatus</name>
    <name type="common">Corn snake</name>
    <name type="synonym">Elaphe guttata</name>
    <dbReference type="NCBI Taxonomy" id="94885"/>
    <lineage>
        <taxon>Eukaryota</taxon>
        <taxon>Metazoa</taxon>
        <taxon>Chordata</taxon>
        <taxon>Craniata</taxon>
        <taxon>Vertebrata</taxon>
        <taxon>Euteleostomi</taxon>
        <taxon>Lepidosauria</taxon>
        <taxon>Squamata</taxon>
        <taxon>Bifurcata</taxon>
        <taxon>Unidentata</taxon>
        <taxon>Episquamata</taxon>
        <taxon>Toxicofera</taxon>
        <taxon>Serpentes</taxon>
        <taxon>Colubroidea</taxon>
        <taxon>Colubridae</taxon>
        <taxon>Colubrinae</taxon>
        <taxon>Pantherophis</taxon>
    </lineage>
</organism>
<dbReference type="PANTHER" id="PTHR43245:SF51">
    <property type="entry name" value="SHORT CHAIN DEHYDROGENASE_REDUCTASE FAMILY 42E, MEMBER 2"/>
    <property type="match status" value="1"/>
</dbReference>
<keyword evidence="6" id="KW-1185">Reference proteome</keyword>
<dbReference type="Proteomes" id="UP001652622">
    <property type="component" value="Unplaced"/>
</dbReference>
<dbReference type="KEGG" id="pgut:117678096"/>
<dbReference type="AlphaFoldDB" id="A0A6P9DEL7"/>
<keyword evidence="2 3" id="KW-0560">Oxidoreductase</keyword>
<evidence type="ECO:0000259" key="5">
    <source>
        <dbReference type="Pfam" id="PF01073"/>
    </source>
</evidence>
<dbReference type="RefSeq" id="XP_034294703.1">
    <property type="nucleotide sequence ID" value="XM_034438812.2"/>
</dbReference>
<name>A0A6P9DEL7_PANGU</name>
<evidence type="ECO:0000313" key="6">
    <source>
        <dbReference type="Proteomes" id="UP001652622"/>
    </source>
</evidence>
<dbReference type="Gene3D" id="3.40.50.720">
    <property type="entry name" value="NAD(P)-binding Rossmann-like Domain"/>
    <property type="match status" value="1"/>
</dbReference>
<dbReference type="GO" id="GO:0006694">
    <property type="term" value="P:steroid biosynthetic process"/>
    <property type="evidence" value="ECO:0007669"/>
    <property type="project" value="InterPro"/>
</dbReference>
<sequence>MFRQREDILQRKSGEKVTHRGEPSEWRIPRQMRSLGPKAMITGGLGYCGSQLSRALLQEGIGVVLLDRRELQSELPKGAVFFQADVRDYEKVFQASEGIDTIFHLASFGLSGGEQLKKIKEIDSINVGGTKVVIDVCKSRNISKLIYGSSVTVVFGGDPVEDAVETLPYFPLEKQPDNYSKSKSIAEQMILTANGAPLQGGETLRTCALRPPGIYGPGEDKIIPRFIKTIQSYLLYFTFDTTGTWMNWVHICNLTQAYLLARRALTAERNFIASGQAYFIHDGDKINFFEWTSVLYEKLGHPKPRLILPGVVLKIVVTLTEYLYWLLNPIFNFTPFLTRREVGHLLVTYTFRIDKARKQLGFHPKKYSLAEVAGDYLRRKSMREDKGSPSP</sequence>
<dbReference type="OMA" id="FPLEKHM"/>
<evidence type="ECO:0000256" key="2">
    <source>
        <dbReference type="ARBA" id="ARBA00023002"/>
    </source>
</evidence>
<proteinExistence type="inferred from homology"/>
<evidence type="ECO:0000256" key="3">
    <source>
        <dbReference type="RuleBase" id="RU004475"/>
    </source>
</evidence>
<evidence type="ECO:0000313" key="7">
    <source>
        <dbReference type="RefSeq" id="XP_034294703.1"/>
    </source>
</evidence>
<dbReference type="PANTHER" id="PTHR43245">
    <property type="entry name" value="BIFUNCTIONAL POLYMYXIN RESISTANCE PROTEIN ARNA"/>
    <property type="match status" value="1"/>
</dbReference>
<comment type="similarity">
    <text evidence="1 3">Belongs to the 3-beta-HSD family.</text>
</comment>
<dbReference type="InterPro" id="IPR036291">
    <property type="entry name" value="NAD(P)-bd_dom_sf"/>
</dbReference>
<evidence type="ECO:0000256" key="4">
    <source>
        <dbReference type="SAM" id="MobiDB-lite"/>
    </source>
</evidence>
<accession>A0A6P9DEL7</accession>